<gene>
    <name evidence="2" type="ORF">HGMM_F13B08C08</name>
</gene>
<accession>H5SDB4</accession>
<feature type="transmembrane region" description="Helical" evidence="1">
    <location>
        <begin position="30"/>
        <end position="50"/>
    </location>
</feature>
<keyword evidence="1" id="KW-1133">Transmembrane helix</keyword>
<reference evidence="2" key="1">
    <citation type="journal article" date="2005" name="Environ. Microbiol.">
        <title>Genetic and functional properties of uncultivated thermophilic crenarchaeotes from a subsurface gold mine as revealed by analysis of genome fragments.</title>
        <authorList>
            <person name="Nunoura T."/>
            <person name="Hirayama H."/>
            <person name="Takami H."/>
            <person name="Oida H."/>
            <person name="Nishi S."/>
            <person name="Shimamura S."/>
            <person name="Suzuki Y."/>
            <person name="Inagaki F."/>
            <person name="Takai K."/>
            <person name="Nealson K.H."/>
            <person name="Horikoshi K."/>
        </authorList>
    </citation>
    <scope>NUCLEOTIDE SEQUENCE</scope>
</reference>
<proteinExistence type="predicted"/>
<reference evidence="2" key="2">
    <citation type="journal article" date="2012" name="PLoS ONE">
        <title>A Deeply Branching Thermophilic Bacterium with an Ancient Acetyl-CoA Pathway Dominates a Subsurface Ecosystem.</title>
        <authorList>
            <person name="Takami H."/>
            <person name="Noguchi H."/>
            <person name="Takaki Y."/>
            <person name="Uchiyama I."/>
            <person name="Toyoda A."/>
            <person name="Nishi S."/>
            <person name="Chee G.-J."/>
            <person name="Arai W."/>
            <person name="Nunoura T."/>
            <person name="Itoh T."/>
            <person name="Hattori M."/>
            <person name="Takai K."/>
        </authorList>
    </citation>
    <scope>NUCLEOTIDE SEQUENCE</scope>
</reference>
<keyword evidence="1" id="KW-0812">Transmembrane</keyword>
<dbReference type="AlphaFoldDB" id="H5SDB4"/>
<name>H5SDB4_9BACT</name>
<protein>
    <submittedName>
        <fullName evidence="2">Uncharacterized protein</fullName>
    </submittedName>
</protein>
<dbReference type="EMBL" id="AP011679">
    <property type="protein sequence ID" value="BAL54150.1"/>
    <property type="molecule type" value="Genomic_DNA"/>
</dbReference>
<keyword evidence="1" id="KW-0472">Membrane</keyword>
<evidence type="ECO:0000256" key="1">
    <source>
        <dbReference type="SAM" id="Phobius"/>
    </source>
</evidence>
<evidence type="ECO:0000313" key="2">
    <source>
        <dbReference type="EMBL" id="BAL54150.1"/>
    </source>
</evidence>
<sequence length="58" mass="6444">MMKKLVAMLMMLAPLALTFGYALLPNICLLLFFLFPPLVLLCIGPFAGLLPPDFQTFL</sequence>
<organism evidence="2">
    <name type="scientific">uncultured Acidobacteriota bacterium</name>
    <dbReference type="NCBI Taxonomy" id="171953"/>
    <lineage>
        <taxon>Bacteria</taxon>
        <taxon>Pseudomonadati</taxon>
        <taxon>Acidobacteriota</taxon>
        <taxon>environmental samples</taxon>
    </lineage>
</organism>